<name>A0AAV5R9C8_PICKL</name>
<evidence type="ECO:0000313" key="2">
    <source>
        <dbReference type="EMBL" id="GMM47828.1"/>
    </source>
</evidence>
<comment type="caution">
    <text evidence="2">The sequence shown here is derived from an EMBL/GenBank/DDBJ whole genome shotgun (WGS) entry which is preliminary data.</text>
</comment>
<proteinExistence type="predicted"/>
<keyword evidence="1" id="KW-0472">Membrane</keyword>
<reference evidence="2 3" key="1">
    <citation type="journal article" date="2023" name="Elife">
        <title>Identification of key yeast species and microbe-microbe interactions impacting larval growth of Drosophila in the wild.</title>
        <authorList>
            <person name="Mure A."/>
            <person name="Sugiura Y."/>
            <person name="Maeda R."/>
            <person name="Honda K."/>
            <person name="Sakurai N."/>
            <person name="Takahashi Y."/>
            <person name="Watada M."/>
            <person name="Katoh T."/>
            <person name="Gotoh A."/>
            <person name="Gotoh Y."/>
            <person name="Taniguchi I."/>
            <person name="Nakamura K."/>
            <person name="Hayashi T."/>
            <person name="Katayama T."/>
            <person name="Uemura T."/>
            <person name="Hattori Y."/>
        </authorList>
    </citation>
    <scope>NUCLEOTIDE SEQUENCE [LARGE SCALE GENOMIC DNA]</scope>
    <source>
        <strain evidence="2 3">PK-24</strain>
    </source>
</reference>
<organism evidence="2 3">
    <name type="scientific">Pichia kluyveri</name>
    <name type="common">Yeast</name>
    <dbReference type="NCBI Taxonomy" id="36015"/>
    <lineage>
        <taxon>Eukaryota</taxon>
        <taxon>Fungi</taxon>
        <taxon>Dikarya</taxon>
        <taxon>Ascomycota</taxon>
        <taxon>Saccharomycotina</taxon>
        <taxon>Pichiomycetes</taxon>
        <taxon>Pichiales</taxon>
        <taxon>Pichiaceae</taxon>
        <taxon>Pichia</taxon>
    </lineage>
</organism>
<sequence>MTQLKTDNPSFNMKDISGYRLALFLLGFLLIPFIALTLFLLCYVHLPNIRFNDIWIIKEIENLLGSEYINTVIDGSIQFFKDIIMPILKIVYTILFAPTWLNFFGMNIPKKYVIRLSKCIGIGN</sequence>
<feature type="transmembrane region" description="Helical" evidence="1">
    <location>
        <begin position="83"/>
        <end position="105"/>
    </location>
</feature>
<accession>A0AAV5R9C8</accession>
<keyword evidence="3" id="KW-1185">Reference proteome</keyword>
<evidence type="ECO:0000313" key="3">
    <source>
        <dbReference type="Proteomes" id="UP001378960"/>
    </source>
</evidence>
<protein>
    <submittedName>
        <fullName evidence="2">Uncharacterized protein</fullName>
    </submittedName>
</protein>
<dbReference type="AlphaFoldDB" id="A0AAV5R9C8"/>
<feature type="transmembrane region" description="Helical" evidence="1">
    <location>
        <begin position="21"/>
        <end position="46"/>
    </location>
</feature>
<dbReference type="Proteomes" id="UP001378960">
    <property type="component" value="Unassembled WGS sequence"/>
</dbReference>
<keyword evidence="1" id="KW-0812">Transmembrane</keyword>
<evidence type="ECO:0000256" key="1">
    <source>
        <dbReference type="SAM" id="Phobius"/>
    </source>
</evidence>
<gene>
    <name evidence="2" type="ORF">DAPK24_044260</name>
</gene>
<keyword evidence="1" id="KW-1133">Transmembrane helix</keyword>
<dbReference type="EMBL" id="BTGB01000009">
    <property type="protein sequence ID" value="GMM47828.1"/>
    <property type="molecule type" value="Genomic_DNA"/>
</dbReference>